<sequence length="263" mass="29301">MARQTQYQQGPRWEGVRLNVAMIGNFLSAEAKSAIDIGCNEGFIACALTELGAKCKGFEANPVFLETANRLKETFGRGTVFQNKIVSMDDLKGMEPVDVSLLLSVHHQIAANSSLDHANEFLRMLASKTRMQFFFQPACIADKYGEAKPPFAENDYAAIKEYFDGVLASAGMTHSTFIGFSINDMPTSEPLRPMYVYSREPIGWRHSAKVDDLLHRLRDARDLVNPPAPKATKVAKPATVTQPPSVRPKEKRRKTLLQRVLGR</sequence>
<gene>
    <name evidence="2" type="ORF">MRS75_21340</name>
</gene>
<reference evidence="2" key="1">
    <citation type="submission" date="2022-03" db="EMBL/GenBank/DDBJ databases">
        <title>Fererhizobium litorale gen. nov., sp. nov., isolated from sandy sediments of the Sea of Japan seashore.</title>
        <authorList>
            <person name="Romanenko L."/>
            <person name="Kurilenko V."/>
            <person name="Otstavnykh N."/>
            <person name="Svetashev V."/>
            <person name="Tekutyeva L."/>
            <person name="Isaeva M."/>
            <person name="Mikhailov V."/>
        </authorList>
    </citation>
    <scope>NUCLEOTIDE SEQUENCE</scope>
    <source>
        <strain evidence="2">KMM 9576</strain>
    </source>
</reference>
<evidence type="ECO:0000313" key="3">
    <source>
        <dbReference type="Proteomes" id="UP001161580"/>
    </source>
</evidence>
<dbReference type="RefSeq" id="WP_311794685.1">
    <property type="nucleotide sequence ID" value="NZ_JALDYZ010000016.1"/>
</dbReference>
<organism evidence="2 3">
    <name type="scientific">Ferirhizobium litorale</name>
    <dbReference type="NCBI Taxonomy" id="2927786"/>
    <lineage>
        <taxon>Bacteria</taxon>
        <taxon>Pseudomonadati</taxon>
        <taxon>Pseudomonadota</taxon>
        <taxon>Alphaproteobacteria</taxon>
        <taxon>Hyphomicrobiales</taxon>
        <taxon>Rhizobiaceae</taxon>
        <taxon>Ferirhizobium</taxon>
    </lineage>
</organism>
<protein>
    <recommendedName>
        <fullName evidence="4">Methyltransferase domain-containing protein</fullName>
    </recommendedName>
</protein>
<keyword evidence="3" id="KW-1185">Reference proteome</keyword>
<accession>A0AAE3U485</accession>
<dbReference type="InterPro" id="IPR029063">
    <property type="entry name" value="SAM-dependent_MTases_sf"/>
</dbReference>
<dbReference type="EMBL" id="JALDYZ010000016">
    <property type="protein sequence ID" value="MDI7924612.1"/>
    <property type="molecule type" value="Genomic_DNA"/>
</dbReference>
<evidence type="ECO:0000313" key="2">
    <source>
        <dbReference type="EMBL" id="MDI7924612.1"/>
    </source>
</evidence>
<feature type="compositionally biased region" description="Low complexity" evidence="1">
    <location>
        <begin position="230"/>
        <end position="241"/>
    </location>
</feature>
<dbReference type="SUPFAM" id="SSF53335">
    <property type="entry name" value="S-adenosyl-L-methionine-dependent methyltransferases"/>
    <property type="match status" value="1"/>
</dbReference>
<evidence type="ECO:0000256" key="1">
    <source>
        <dbReference type="SAM" id="MobiDB-lite"/>
    </source>
</evidence>
<dbReference type="Proteomes" id="UP001161580">
    <property type="component" value="Unassembled WGS sequence"/>
</dbReference>
<dbReference type="Gene3D" id="3.40.50.150">
    <property type="entry name" value="Vaccinia Virus protein VP39"/>
    <property type="match status" value="1"/>
</dbReference>
<name>A0AAE3U485_9HYPH</name>
<dbReference type="AlphaFoldDB" id="A0AAE3U485"/>
<proteinExistence type="predicted"/>
<feature type="compositionally biased region" description="Basic residues" evidence="1">
    <location>
        <begin position="249"/>
        <end position="263"/>
    </location>
</feature>
<comment type="caution">
    <text evidence="2">The sequence shown here is derived from an EMBL/GenBank/DDBJ whole genome shotgun (WGS) entry which is preliminary data.</text>
</comment>
<evidence type="ECO:0008006" key="4">
    <source>
        <dbReference type="Google" id="ProtNLM"/>
    </source>
</evidence>
<feature type="region of interest" description="Disordered" evidence="1">
    <location>
        <begin position="224"/>
        <end position="263"/>
    </location>
</feature>